<evidence type="ECO:0000256" key="1">
    <source>
        <dbReference type="ARBA" id="ARBA00023110"/>
    </source>
</evidence>
<dbReference type="GO" id="GO:0003755">
    <property type="term" value="F:peptidyl-prolyl cis-trans isomerase activity"/>
    <property type="evidence" value="ECO:0007669"/>
    <property type="project" value="UniProtKB-KW"/>
</dbReference>
<dbReference type="Gene3D" id="1.10.3120.10">
    <property type="entry name" value="Trigger factor, C-terminal domain"/>
    <property type="match status" value="1"/>
</dbReference>
<dbReference type="Proteomes" id="UP000677228">
    <property type="component" value="Unassembled WGS sequence"/>
</dbReference>
<reference evidence="4" key="1">
    <citation type="submission" date="2021-02" db="EMBL/GenBank/DDBJ databases">
        <authorList>
            <person name="Nowell W R."/>
        </authorList>
    </citation>
    <scope>NUCLEOTIDE SEQUENCE</scope>
</reference>
<evidence type="ECO:0000313" key="5">
    <source>
        <dbReference type="EMBL" id="CAF3579894.1"/>
    </source>
</evidence>
<evidence type="ECO:0000313" key="4">
    <source>
        <dbReference type="EMBL" id="CAF0796807.1"/>
    </source>
</evidence>
<dbReference type="GO" id="GO:0015031">
    <property type="term" value="P:protein transport"/>
    <property type="evidence" value="ECO:0007669"/>
    <property type="project" value="InterPro"/>
</dbReference>
<gene>
    <name evidence="4" type="ORF">OVA965_LOCUS4429</name>
    <name evidence="5" type="ORF">TMI583_LOCUS4427</name>
</gene>
<name>A0A8S2CXF7_9BILA</name>
<dbReference type="EMBL" id="CAJNOK010001163">
    <property type="protein sequence ID" value="CAF0796807.1"/>
    <property type="molecule type" value="Genomic_DNA"/>
</dbReference>
<dbReference type="InterPro" id="IPR037041">
    <property type="entry name" value="Trigger_fac_C_sf"/>
</dbReference>
<feature type="domain" description="Trigger factor C-terminal" evidence="3">
    <location>
        <begin position="5"/>
        <end position="86"/>
    </location>
</feature>
<comment type="caution">
    <text evidence="4">The sequence shown here is derived from an EMBL/GenBank/DDBJ whole genome shotgun (WGS) entry which is preliminary data.</text>
</comment>
<evidence type="ECO:0000259" key="3">
    <source>
        <dbReference type="Pfam" id="PF05698"/>
    </source>
</evidence>
<dbReference type="Pfam" id="PF05698">
    <property type="entry name" value="Trigger_C"/>
    <property type="match status" value="1"/>
</dbReference>
<dbReference type="EMBL" id="CAJOBA010001163">
    <property type="protein sequence ID" value="CAF3579894.1"/>
    <property type="molecule type" value="Genomic_DNA"/>
</dbReference>
<protein>
    <recommendedName>
        <fullName evidence="3">Trigger factor C-terminal domain-containing protein</fullName>
    </recommendedName>
</protein>
<dbReference type="AlphaFoldDB" id="A0A8S2CXF7"/>
<proteinExistence type="predicted"/>
<dbReference type="InterPro" id="IPR027304">
    <property type="entry name" value="Trigger_fact/SurA_dom_sf"/>
</dbReference>
<dbReference type="InterPro" id="IPR008880">
    <property type="entry name" value="Trigger_fac_C"/>
</dbReference>
<evidence type="ECO:0000256" key="2">
    <source>
        <dbReference type="ARBA" id="ARBA00023235"/>
    </source>
</evidence>
<evidence type="ECO:0000313" key="6">
    <source>
        <dbReference type="Proteomes" id="UP000677228"/>
    </source>
</evidence>
<dbReference type="GO" id="GO:0006457">
    <property type="term" value="P:protein folding"/>
    <property type="evidence" value="ECO:0007669"/>
    <property type="project" value="InterPro"/>
</dbReference>
<accession>A0A8S2CXF7</accession>
<dbReference type="SUPFAM" id="SSF109998">
    <property type="entry name" value="Triger factor/SurA peptide-binding domain-like"/>
    <property type="match status" value="1"/>
</dbReference>
<keyword evidence="2" id="KW-0413">Isomerase</keyword>
<organism evidence="4 6">
    <name type="scientific">Didymodactylos carnosus</name>
    <dbReference type="NCBI Taxonomy" id="1234261"/>
    <lineage>
        <taxon>Eukaryota</taxon>
        <taxon>Metazoa</taxon>
        <taxon>Spiralia</taxon>
        <taxon>Gnathifera</taxon>
        <taxon>Rotifera</taxon>
        <taxon>Eurotatoria</taxon>
        <taxon>Bdelloidea</taxon>
        <taxon>Philodinida</taxon>
        <taxon>Philodinidae</taxon>
        <taxon>Didymodactylos</taxon>
    </lineage>
</organism>
<keyword evidence="1" id="KW-0697">Rotamase</keyword>
<dbReference type="Proteomes" id="UP000682733">
    <property type="component" value="Unassembled WGS sequence"/>
</dbReference>
<sequence>MKSNGLNTSQLEANIRNVSHKNLKLALGIQAIADEQKIEVSPEEIEEHITKLATQYNMKPEELKAKITDLDVLEGQLINEKVLKFLRES</sequence>